<feature type="transmembrane region" description="Helical" evidence="5">
    <location>
        <begin position="131"/>
        <end position="152"/>
    </location>
</feature>
<name>A0A3P8V1K6_CYNSE</name>
<accession>A0A3P8V1K6</accession>
<evidence type="ECO:0000313" key="8">
    <source>
        <dbReference type="Proteomes" id="UP000265120"/>
    </source>
</evidence>
<dbReference type="InParanoid" id="A0A3P8V1K6"/>
<dbReference type="PROSITE" id="PS51934">
    <property type="entry name" value="LRAT"/>
    <property type="match status" value="1"/>
</dbReference>
<evidence type="ECO:0000256" key="2">
    <source>
        <dbReference type="ARBA" id="ARBA00022679"/>
    </source>
</evidence>
<keyword evidence="5" id="KW-1133">Transmembrane helix</keyword>
<dbReference type="FunCoup" id="A0A3P8V1K6">
    <property type="interactions" value="72"/>
</dbReference>
<evidence type="ECO:0000313" key="7">
    <source>
        <dbReference type="Ensembl" id="ENSCSEP00000009293.1"/>
    </source>
</evidence>
<evidence type="ECO:0000256" key="3">
    <source>
        <dbReference type="ARBA" id="ARBA00022801"/>
    </source>
</evidence>
<keyword evidence="8" id="KW-1185">Reference proteome</keyword>
<evidence type="ECO:0000256" key="1">
    <source>
        <dbReference type="ARBA" id="ARBA00007824"/>
    </source>
</evidence>
<reference evidence="7 8" key="1">
    <citation type="journal article" date="2014" name="Nat. Genet.">
        <title>Whole-genome sequence of a flatfish provides insights into ZW sex chromosome evolution and adaptation to a benthic lifestyle.</title>
        <authorList>
            <person name="Chen S."/>
            <person name="Zhang G."/>
            <person name="Shao C."/>
            <person name="Huang Q."/>
            <person name="Liu G."/>
            <person name="Zhang P."/>
            <person name="Song W."/>
            <person name="An N."/>
            <person name="Chalopin D."/>
            <person name="Volff J.N."/>
            <person name="Hong Y."/>
            <person name="Li Q."/>
            <person name="Sha Z."/>
            <person name="Zhou H."/>
            <person name="Xie M."/>
            <person name="Yu Q."/>
            <person name="Liu Y."/>
            <person name="Xiang H."/>
            <person name="Wang N."/>
            <person name="Wu K."/>
            <person name="Yang C."/>
            <person name="Zhou Q."/>
            <person name="Liao X."/>
            <person name="Yang L."/>
            <person name="Hu Q."/>
            <person name="Zhang J."/>
            <person name="Meng L."/>
            <person name="Jin L."/>
            <person name="Tian Y."/>
            <person name="Lian J."/>
            <person name="Yang J."/>
            <person name="Miao G."/>
            <person name="Liu S."/>
            <person name="Liang Z."/>
            <person name="Yan F."/>
            <person name="Li Y."/>
            <person name="Sun B."/>
            <person name="Zhang H."/>
            <person name="Zhang J."/>
            <person name="Zhu Y."/>
            <person name="Du M."/>
            <person name="Zhao Y."/>
            <person name="Schartl M."/>
            <person name="Tang Q."/>
            <person name="Wang J."/>
        </authorList>
    </citation>
    <scope>NUCLEOTIDE SEQUENCE</scope>
</reference>
<dbReference type="GO" id="GO:0070292">
    <property type="term" value="P:N-acylphosphatidylethanolamine metabolic process"/>
    <property type="evidence" value="ECO:0007669"/>
    <property type="project" value="TreeGrafter"/>
</dbReference>
<dbReference type="GO" id="GO:0008970">
    <property type="term" value="F:phospholipase A1 activity"/>
    <property type="evidence" value="ECO:0007669"/>
    <property type="project" value="TreeGrafter"/>
</dbReference>
<reference evidence="7" key="3">
    <citation type="submission" date="2025-09" db="UniProtKB">
        <authorList>
            <consortium name="Ensembl"/>
        </authorList>
    </citation>
    <scope>IDENTIFICATION</scope>
</reference>
<feature type="domain" description="LRAT" evidence="6">
    <location>
        <begin position="14"/>
        <end position="130"/>
    </location>
</feature>
<dbReference type="GO" id="GO:0016410">
    <property type="term" value="F:N-acyltransferase activity"/>
    <property type="evidence" value="ECO:0007669"/>
    <property type="project" value="TreeGrafter"/>
</dbReference>
<dbReference type="PANTHER" id="PTHR13943">
    <property type="entry name" value="HRAS-LIKE SUPPRESSOR - RELATED"/>
    <property type="match status" value="1"/>
</dbReference>
<dbReference type="Ensembl" id="ENSCSET00000009402.1">
    <property type="protein sequence ID" value="ENSCSEP00000009293.1"/>
    <property type="gene ID" value="ENSCSEG00000005927.1"/>
</dbReference>
<dbReference type="AlphaFoldDB" id="A0A3P8V1K6"/>
<evidence type="ECO:0000256" key="4">
    <source>
        <dbReference type="ARBA" id="ARBA00023098"/>
    </source>
</evidence>
<dbReference type="GO" id="GO:0004623">
    <property type="term" value="F:phospholipase A2 activity"/>
    <property type="evidence" value="ECO:0007669"/>
    <property type="project" value="TreeGrafter"/>
</dbReference>
<evidence type="ECO:0000259" key="6">
    <source>
        <dbReference type="PROSITE" id="PS51934"/>
    </source>
</evidence>
<comment type="similarity">
    <text evidence="1">Belongs to the H-rev107 family.</text>
</comment>
<keyword evidence="4" id="KW-0443">Lipid metabolism</keyword>
<evidence type="ECO:0000256" key="5">
    <source>
        <dbReference type="SAM" id="Phobius"/>
    </source>
</evidence>
<sequence>VNSPYYKEPNLGDLIRIERTCYQHWALYIGGGYVVHLAPPSEVANAGAQSLMSVVADRAVVKKELLKDVVGNSNWRVDNLLDKEYEPRSTCVVIEEAKAWVGRVMRYNVISWNCEHFVTNLRYGKPESRQVGLRAVAAAVVLAGLLLLLGPLSSAAALPSVPGALRINLDVREDMPVTAQPAQLDEAPAG</sequence>
<keyword evidence="3" id="KW-0378">Hydrolase</keyword>
<dbReference type="InterPro" id="IPR007053">
    <property type="entry name" value="LRAT_dom"/>
</dbReference>
<dbReference type="GeneTree" id="ENSGT00940000162660"/>
<keyword evidence="5" id="KW-0472">Membrane</keyword>
<keyword evidence="2" id="KW-0808">Transferase</keyword>
<dbReference type="Proteomes" id="UP000265120">
    <property type="component" value="Chromosome 15"/>
</dbReference>
<reference evidence="7" key="2">
    <citation type="submission" date="2025-08" db="UniProtKB">
        <authorList>
            <consortium name="Ensembl"/>
        </authorList>
    </citation>
    <scope>IDENTIFICATION</scope>
</reference>
<keyword evidence="5" id="KW-0812">Transmembrane</keyword>
<dbReference type="PANTHER" id="PTHR13943:SF31">
    <property type="entry name" value="PHOSPHOLIPASE A AND ACYLTRANSFERASE 3"/>
    <property type="match status" value="1"/>
</dbReference>
<dbReference type="Pfam" id="PF04970">
    <property type="entry name" value="LRAT"/>
    <property type="match status" value="1"/>
</dbReference>
<proteinExistence type="inferred from homology"/>
<dbReference type="STRING" id="244447.ENSCSEP00000009293"/>
<organism evidence="7 8">
    <name type="scientific">Cynoglossus semilaevis</name>
    <name type="common">Tongue sole</name>
    <dbReference type="NCBI Taxonomy" id="244447"/>
    <lineage>
        <taxon>Eukaryota</taxon>
        <taxon>Metazoa</taxon>
        <taxon>Chordata</taxon>
        <taxon>Craniata</taxon>
        <taxon>Vertebrata</taxon>
        <taxon>Euteleostomi</taxon>
        <taxon>Actinopterygii</taxon>
        <taxon>Neopterygii</taxon>
        <taxon>Teleostei</taxon>
        <taxon>Neoteleostei</taxon>
        <taxon>Acanthomorphata</taxon>
        <taxon>Carangaria</taxon>
        <taxon>Pleuronectiformes</taxon>
        <taxon>Pleuronectoidei</taxon>
        <taxon>Cynoglossidae</taxon>
        <taxon>Cynoglossinae</taxon>
        <taxon>Cynoglossus</taxon>
    </lineage>
</organism>
<dbReference type="GO" id="GO:0005737">
    <property type="term" value="C:cytoplasm"/>
    <property type="evidence" value="ECO:0007669"/>
    <property type="project" value="TreeGrafter"/>
</dbReference>
<protein>
    <submittedName>
        <fullName evidence="7">Retinoic acid receptor responder 3-like</fullName>
    </submittedName>
</protein>
<dbReference type="Gene3D" id="3.90.1720.10">
    <property type="entry name" value="endopeptidase domain like (from Nostoc punctiforme)"/>
    <property type="match status" value="1"/>
</dbReference>
<dbReference type="InterPro" id="IPR051496">
    <property type="entry name" value="H-rev107_PLA/AT"/>
</dbReference>